<dbReference type="PANTHER" id="PTHR47765:SF2">
    <property type="entry name" value="EXONUCLEASE MUT-7 HOMOLOG"/>
    <property type="match status" value="1"/>
</dbReference>
<dbReference type="AlphaFoldDB" id="A0A1C3D0M7"/>
<evidence type="ECO:0000259" key="1">
    <source>
        <dbReference type="SMART" id="SM00474"/>
    </source>
</evidence>
<dbReference type="SUPFAM" id="SSF53098">
    <property type="entry name" value="Ribonuclease H-like"/>
    <property type="match status" value="1"/>
</dbReference>
<keyword evidence="3" id="KW-1185">Reference proteome</keyword>
<comment type="caution">
    <text evidence="2">The sequence shown here is derived from an EMBL/GenBank/DDBJ whole genome shotgun (WGS) entry which is preliminary data.</text>
</comment>
<dbReference type="RefSeq" id="WP_068885659.1">
    <property type="nucleotide sequence ID" value="NZ_CBCRUU010000011.1"/>
</dbReference>
<dbReference type="OrthoDB" id="9793333at2"/>
<accession>A0A1C3D0M7</accession>
<organism evidence="2 3">
    <name type="scientific">Acinetobacter celticus</name>
    <dbReference type="NCBI Taxonomy" id="1891224"/>
    <lineage>
        <taxon>Bacteria</taxon>
        <taxon>Pseudomonadati</taxon>
        <taxon>Pseudomonadota</taxon>
        <taxon>Gammaproteobacteria</taxon>
        <taxon>Moraxellales</taxon>
        <taxon>Moraxellaceae</taxon>
        <taxon>Acinetobacter</taxon>
    </lineage>
</organism>
<feature type="domain" description="3'-5' exonuclease" evidence="1">
    <location>
        <begin position="30"/>
        <end position="201"/>
    </location>
</feature>
<evidence type="ECO:0000313" key="2">
    <source>
        <dbReference type="EMBL" id="ODA14520.1"/>
    </source>
</evidence>
<dbReference type="STRING" id="1891224.BBP83_01585"/>
<dbReference type="CDD" id="cd06141">
    <property type="entry name" value="WRN_exo"/>
    <property type="match status" value="1"/>
</dbReference>
<reference evidence="2 3" key="1">
    <citation type="submission" date="2016-07" db="EMBL/GenBank/DDBJ databases">
        <title>Acinetobacter sp. ANC 4603.</title>
        <authorList>
            <person name="Radolfova-Krizova L."/>
            <person name="Nemec A."/>
        </authorList>
    </citation>
    <scope>NUCLEOTIDE SEQUENCE [LARGE SCALE GENOMIC DNA]</scope>
    <source>
        <strain evidence="2 3">ANC 4603</strain>
    </source>
</reference>
<dbReference type="GO" id="GO:0006139">
    <property type="term" value="P:nucleobase-containing compound metabolic process"/>
    <property type="evidence" value="ECO:0007669"/>
    <property type="project" value="InterPro"/>
</dbReference>
<keyword evidence="2" id="KW-0378">Hydrolase</keyword>
<dbReference type="Proteomes" id="UP000186553">
    <property type="component" value="Unassembled WGS sequence"/>
</dbReference>
<evidence type="ECO:0000313" key="3">
    <source>
        <dbReference type="Proteomes" id="UP000186553"/>
    </source>
</evidence>
<protein>
    <submittedName>
        <fullName evidence="2">Exonuclease</fullName>
    </submittedName>
</protein>
<keyword evidence="2" id="KW-0269">Exonuclease</keyword>
<dbReference type="InterPro" id="IPR036397">
    <property type="entry name" value="RNaseH_sf"/>
</dbReference>
<dbReference type="PANTHER" id="PTHR47765">
    <property type="entry name" value="3'-5' EXONUCLEASE DOMAIN-CONTAINING PROTEIN"/>
    <property type="match status" value="1"/>
</dbReference>
<gene>
    <name evidence="2" type="ORF">BBP83_01585</name>
</gene>
<proteinExistence type="predicted"/>
<dbReference type="Gene3D" id="3.30.420.10">
    <property type="entry name" value="Ribonuclease H-like superfamily/Ribonuclease H"/>
    <property type="match status" value="1"/>
</dbReference>
<dbReference type="InterPro" id="IPR012337">
    <property type="entry name" value="RNaseH-like_sf"/>
</dbReference>
<dbReference type="GO" id="GO:0003676">
    <property type="term" value="F:nucleic acid binding"/>
    <property type="evidence" value="ECO:0007669"/>
    <property type="project" value="InterPro"/>
</dbReference>
<dbReference type="Pfam" id="PF01612">
    <property type="entry name" value="DNA_pol_A_exo1"/>
    <property type="match status" value="1"/>
</dbReference>
<dbReference type="GO" id="GO:0008408">
    <property type="term" value="F:3'-5' exonuclease activity"/>
    <property type="evidence" value="ECO:0007669"/>
    <property type="project" value="InterPro"/>
</dbReference>
<dbReference type="InterPro" id="IPR002562">
    <property type="entry name" value="3'-5'_exonuclease_dom"/>
</dbReference>
<dbReference type="SMART" id="SM00474">
    <property type="entry name" value="35EXOc"/>
    <property type="match status" value="1"/>
</dbReference>
<name>A0A1C3D0M7_9GAMM</name>
<dbReference type="InterPro" id="IPR052408">
    <property type="entry name" value="Exonuclease_MUT-7-like"/>
</dbReference>
<dbReference type="EMBL" id="MBDL01000001">
    <property type="protein sequence ID" value="ODA14520.1"/>
    <property type="molecule type" value="Genomic_DNA"/>
</dbReference>
<sequence length="208" mass="23305">MNDLRITATLPSKEHIQTFPLFKNLPAENIYVIQNLEQCHAIEAELKTAYLLGFDTESKPTFNKGEVQTGPHLIQLATIDQAYLFQMKPEIWDFLKPILANRAQIKVGFGLKNDAHLFRKKGIELNSVVELSKCFQAFGLDNAVGLKNAMALLFQVNFPKSKSISTSNWSKKHLSPQQIAYATADAYAPVLVFEELRRLGLAPNTSGK</sequence>
<keyword evidence="2" id="KW-0540">Nuclease</keyword>